<dbReference type="EMBL" id="ML976227">
    <property type="protein sequence ID" value="KAF1935900.1"/>
    <property type="molecule type" value="Genomic_DNA"/>
</dbReference>
<feature type="compositionally biased region" description="Low complexity" evidence="1">
    <location>
        <begin position="9"/>
        <end position="19"/>
    </location>
</feature>
<dbReference type="AlphaFoldDB" id="A0A6A5S8G0"/>
<gene>
    <name evidence="2" type="ORF">EJ02DRAFT_459981</name>
</gene>
<name>A0A6A5S8G0_9PLEO</name>
<feature type="region of interest" description="Disordered" evidence="1">
    <location>
        <begin position="1"/>
        <end position="24"/>
    </location>
</feature>
<dbReference type="Proteomes" id="UP000800038">
    <property type="component" value="Unassembled WGS sequence"/>
</dbReference>
<organism evidence="2 3">
    <name type="scientific">Clathrospora elynae</name>
    <dbReference type="NCBI Taxonomy" id="706981"/>
    <lineage>
        <taxon>Eukaryota</taxon>
        <taxon>Fungi</taxon>
        <taxon>Dikarya</taxon>
        <taxon>Ascomycota</taxon>
        <taxon>Pezizomycotina</taxon>
        <taxon>Dothideomycetes</taxon>
        <taxon>Pleosporomycetidae</taxon>
        <taxon>Pleosporales</taxon>
        <taxon>Diademaceae</taxon>
        <taxon>Clathrospora</taxon>
    </lineage>
</organism>
<accession>A0A6A5S8G0</accession>
<feature type="compositionally biased region" description="Pro residues" evidence="1">
    <location>
        <begin position="49"/>
        <end position="58"/>
    </location>
</feature>
<evidence type="ECO:0000313" key="3">
    <source>
        <dbReference type="Proteomes" id="UP000800038"/>
    </source>
</evidence>
<protein>
    <submittedName>
        <fullName evidence="2">Uncharacterized protein</fullName>
    </submittedName>
</protein>
<keyword evidence="3" id="KW-1185">Reference proteome</keyword>
<feature type="region of interest" description="Disordered" evidence="1">
    <location>
        <begin position="45"/>
        <end position="66"/>
    </location>
</feature>
<dbReference type="OrthoDB" id="3752548at2759"/>
<evidence type="ECO:0000256" key="1">
    <source>
        <dbReference type="SAM" id="MobiDB-lite"/>
    </source>
</evidence>
<evidence type="ECO:0000313" key="2">
    <source>
        <dbReference type="EMBL" id="KAF1935900.1"/>
    </source>
</evidence>
<reference evidence="2" key="1">
    <citation type="journal article" date="2020" name="Stud. Mycol.">
        <title>101 Dothideomycetes genomes: a test case for predicting lifestyles and emergence of pathogens.</title>
        <authorList>
            <person name="Haridas S."/>
            <person name="Albert R."/>
            <person name="Binder M."/>
            <person name="Bloem J."/>
            <person name="Labutti K."/>
            <person name="Salamov A."/>
            <person name="Andreopoulos B."/>
            <person name="Baker S."/>
            <person name="Barry K."/>
            <person name="Bills G."/>
            <person name="Bluhm B."/>
            <person name="Cannon C."/>
            <person name="Castanera R."/>
            <person name="Culley D."/>
            <person name="Daum C."/>
            <person name="Ezra D."/>
            <person name="Gonzalez J."/>
            <person name="Henrissat B."/>
            <person name="Kuo A."/>
            <person name="Liang C."/>
            <person name="Lipzen A."/>
            <person name="Lutzoni F."/>
            <person name="Magnuson J."/>
            <person name="Mondo S."/>
            <person name="Nolan M."/>
            <person name="Ohm R."/>
            <person name="Pangilinan J."/>
            <person name="Park H.-J."/>
            <person name="Ramirez L."/>
            <person name="Alfaro M."/>
            <person name="Sun H."/>
            <person name="Tritt A."/>
            <person name="Yoshinaga Y."/>
            <person name="Zwiers L.-H."/>
            <person name="Turgeon B."/>
            <person name="Goodwin S."/>
            <person name="Spatafora J."/>
            <person name="Crous P."/>
            <person name="Grigoriev I."/>
        </authorList>
    </citation>
    <scope>NUCLEOTIDE SEQUENCE</scope>
    <source>
        <strain evidence="2">CBS 161.51</strain>
    </source>
</reference>
<sequence>MPVRRTAKTNRTNTTTTTTPGFYFRSIGSPELSTQAANNGVWQSLEPLPFDPSQPLGPPESSQIPNIHAVGSRDAVITRDEPFAFHSPFLDTANHAAFPDGVGRDTPSLSHARRPAARLELLSLDEWNENETYDEDPPTCLHYSIEWKVTLNNKLVSKCCKYAPLS</sequence>
<proteinExistence type="predicted"/>